<evidence type="ECO:0000313" key="1">
    <source>
        <dbReference type="EMBL" id="KKM71247.1"/>
    </source>
</evidence>
<sequence length="96" mass="10886">LITVDPSDPTHLVISSNVNPTTGNSLAMPHQIFSAHVALDDDTQSIQWQQLTHDKNNENLRPMIVNSDKHKVIMWLQGQYNSWTDYYLDAVGIIVE</sequence>
<gene>
    <name evidence="1" type="ORF">LCGC14_1432590</name>
</gene>
<reference evidence="1" key="1">
    <citation type="journal article" date="2015" name="Nature">
        <title>Complex archaea that bridge the gap between prokaryotes and eukaryotes.</title>
        <authorList>
            <person name="Spang A."/>
            <person name="Saw J.H."/>
            <person name="Jorgensen S.L."/>
            <person name="Zaremba-Niedzwiedzka K."/>
            <person name="Martijn J."/>
            <person name="Lind A.E."/>
            <person name="van Eijk R."/>
            <person name="Schleper C."/>
            <person name="Guy L."/>
            <person name="Ettema T.J."/>
        </authorList>
    </citation>
    <scope>NUCLEOTIDE SEQUENCE</scope>
</reference>
<proteinExistence type="predicted"/>
<dbReference type="AlphaFoldDB" id="A0A0F9MPY4"/>
<protein>
    <submittedName>
        <fullName evidence="1">Uncharacterized protein</fullName>
    </submittedName>
</protein>
<feature type="non-terminal residue" evidence="1">
    <location>
        <position position="1"/>
    </location>
</feature>
<comment type="caution">
    <text evidence="1">The sequence shown here is derived from an EMBL/GenBank/DDBJ whole genome shotgun (WGS) entry which is preliminary data.</text>
</comment>
<name>A0A0F9MPY4_9ZZZZ</name>
<dbReference type="EMBL" id="LAZR01009675">
    <property type="protein sequence ID" value="KKM71247.1"/>
    <property type="molecule type" value="Genomic_DNA"/>
</dbReference>
<accession>A0A0F9MPY4</accession>
<organism evidence="1">
    <name type="scientific">marine sediment metagenome</name>
    <dbReference type="NCBI Taxonomy" id="412755"/>
    <lineage>
        <taxon>unclassified sequences</taxon>
        <taxon>metagenomes</taxon>
        <taxon>ecological metagenomes</taxon>
    </lineage>
</organism>